<sequence length="186" mass="20779">MVDTSYWRVFVKSHGAGESDLRLRTPLIGEDDAEIPHRIPFNGPLNISSWCHHEGAAPTPGAGVFLGFSRYSVDPETWRTVYATLEPYGEGESDWVVGQGEKLVCKSWAVPFTGCARDHIEMLGDGTPIYFGDIFLIRRWSMMSQVAVKARVKAIIQRHEGNKRSESRANQAHIDALRLVNGLEPL</sequence>
<evidence type="ECO:0000313" key="2">
    <source>
        <dbReference type="Proteomes" id="UP001629113"/>
    </source>
</evidence>
<dbReference type="Proteomes" id="UP001629113">
    <property type="component" value="Unassembled WGS sequence"/>
</dbReference>
<evidence type="ECO:0000313" key="1">
    <source>
        <dbReference type="EMBL" id="KAL3421109.1"/>
    </source>
</evidence>
<gene>
    <name evidence="1" type="ORF">PVAG01_07554</name>
</gene>
<dbReference type="EMBL" id="JBFCZG010000006">
    <property type="protein sequence ID" value="KAL3421109.1"/>
    <property type="molecule type" value="Genomic_DNA"/>
</dbReference>
<reference evidence="1 2" key="1">
    <citation type="submission" date="2024-06" db="EMBL/GenBank/DDBJ databases">
        <title>Complete genome of Phlyctema vagabunda strain 19-DSS-EL-015.</title>
        <authorList>
            <person name="Fiorenzani C."/>
        </authorList>
    </citation>
    <scope>NUCLEOTIDE SEQUENCE [LARGE SCALE GENOMIC DNA]</scope>
    <source>
        <strain evidence="1 2">19-DSS-EL-015</strain>
    </source>
</reference>
<comment type="caution">
    <text evidence="1">The sequence shown here is derived from an EMBL/GenBank/DDBJ whole genome shotgun (WGS) entry which is preliminary data.</text>
</comment>
<accession>A0ABR4PCW2</accession>
<name>A0ABR4PCW2_9HELO</name>
<keyword evidence="2" id="KW-1185">Reference proteome</keyword>
<organism evidence="1 2">
    <name type="scientific">Phlyctema vagabunda</name>
    <dbReference type="NCBI Taxonomy" id="108571"/>
    <lineage>
        <taxon>Eukaryota</taxon>
        <taxon>Fungi</taxon>
        <taxon>Dikarya</taxon>
        <taxon>Ascomycota</taxon>
        <taxon>Pezizomycotina</taxon>
        <taxon>Leotiomycetes</taxon>
        <taxon>Helotiales</taxon>
        <taxon>Dermateaceae</taxon>
        <taxon>Phlyctema</taxon>
    </lineage>
</organism>
<protein>
    <submittedName>
        <fullName evidence="1">Uncharacterized protein</fullName>
    </submittedName>
</protein>
<proteinExistence type="predicted"/>